<evidence type="ECO:0000313" key="2">
    <source>
        <dbReference type="Proteomes" id="UP001232063"/>
    </source>
</evidence>
<reference evidence="1" key="1">
    <citation type="submission" date="2023-05" db="EMBL/GenBank/DDBJ databases">
        <authorList>
            <person name="Zhang X."/>
        </authorList>
    </citation>
    <scope>NUCLEOTIDE SEQUENCE</scope>
    <source>
        <strain evidence="1">BD1B2-1</strain>
    </source>
</reference>
<accession>A0AAE3R4Z5</accession>
<evidence type="ECO:0000313" key="1">
    <source>
        <dbReference type="EMBL" id="MDJ1503766.1"/>
    </source>
</evidence>
<dbReference type="AlphaFoldDB" id="A0AAE3R4Z5"/>
<sequence>MIIMQKMTIHPGLIIKSYLTQGQISSSFAAQKMGMHASQFCDILNGKRDLNSRVALLLEQEFGYSARELMHLQAEYDLEKERNLLTKQGLLP</sequence>
<dbReference type="Gene3D" id="1.10.260.40">
    <property type="entry name" value="lambda repressor-like DNA-binding domains"/>
    <property type="match status" value="1"/>
</dbReference>
<gene>
    <name evidence="1" type="ORF">QNI22_24095</name>
</gene>
<dbReference type="Proteomes" id="UP001232063">
    <property type="component" value="Unassembled WGS sequence"/>
</dbReference>
<dbReference type="GO" id="GO:0003677">
    <property type="term" value="F:DNA binding"/>
    <property type="evidence" value="ECO:0007669"/>
    <property type="project" value="InterPro"/>
</dbReference>
<comment type="caution">
    <text evidence="1">The sequence shown here is derived from an EMBL/GenBank/DDBJ whole genome shotgun (WGS) entry which is preliminary data.</text>
</comment>
<dbReference type="InterPro" id="IPR010982">
    <property type="entry name" value="Lambda_DNA-bd_dom_sf"/>
</dbReference>
<proteinExistence type="predicted"/>
<organism evidence="1 2">
    <name type="scientific">Xanthocytophaga agilis</name>
    <dbReference type="NCBI Taxonomy" id="3048010"/>
    <lineage>
        <taxon>Bacteria</taxon>
        <taxon>Pseudomonadati</taxon>
        <taxon>Bacteroidota</taxon>
        <taxon>Cytophagia</taxon>
        <taxon>Cytophagales</taxon>
        <taxon>Rhodocytophagaceae</taxon>
        <taxon>Xanthocytophaga</taxon>
    </lineage>
</organism>
<keyword evidence="2" id="KW-1185">Reference proteome</keyword>
<dbReference type="EMBL" id="JASJOU010000009">
    <property type="protein sequence ID" value="MDJ1503766.1"/>
    <property type="molecule type" value="Genomic_DNA"/>
</dbReference>
<protein>
    <submittedName>
        <fullName evidence="1">HigA family addiction module antitoxin</fullName>
    </submittedName>
</protein>
<dbReference type="NCBIfam" id="TIGR02607">
    <property type="entry name" value="antidote_HigA"/>
    <property type="match status" value="1"/>
</dbReference>
<dbReference type="SUPFAM" id="SSF47413">
    <property type="entry name" value="lambda repressor-like DNA-binding domains"/>
    <property type="match status" value="1"/>
</dbReference>
<dbReference type="InterPro" id="IPR013430">
    <property type="entry name" value="Toxin_antidote_HigA"/>
</dbReference>
<name>A0AAE3R4Z5_9BACT</name>